<evidence type="ECO:0000259" key="8">
    <source>
        <dbReference type="Pfam" id="PF07728"/>
    </source>
</evidence>
<dbReference type="InterPro" id="IPR029063">
    <property type="entry name" value="SAM-dependent_MTases_sf"/>
</dbReference>
<dbReference type="Proteomes" id="UP000675994">
    <property type="component" value="Chromosome"/>
</dbReference>
<dbReference type="GO" id="GO:0016887">
    <property type="term" value="F:ATP hydrolysis activity"/>
    <property type="evidence" value="ECO:0007669"/>
    <property type="project" value="InterPro"/>
</dbReference>
<protein>
    <recommendedName>
        <fullName evidence="7">Cytosine-specific methyltransferase</fullName>
        <ecNumber evidence="7">2.1.1.37</ecNumber>
    </recommendedName>
</protein>
<dbReference type="SUPFAM" id="SSF53335">
    <property type="entry name" value="S-adenosyl-L-methionine-dependent methyltransferases"/>
    <property type="match status" value="1"/>
</dbReference>
<evidence type="ECO:0000313" key="10">
    <source>
        <dbReference type="Proteomes" id="UP000675994"/>
    </source>
</evidence>
<dbReference type="GO" id="GO:0009307">
    <property type="term" value="P:DNA restriction-modification system"/>
    <property type="evidence" value="ECO:0007669"/>
    <property type="project" value="UniProtKB-KW"/>
</dbReference>
<dbReference type="RefSeq" id="WP_212574531.1">
    <property type="nucleotide sequence ID" value="NZ_CP063367.1"/>
</dbReference>
<comment type="similarity">
    <text evidence="5 6">Belongs to the class I-like SAM-binding methyltransferase superfamily. C5-methyltransferase family.</text>
</comment>
<feature type="active site" evidence="5">
    <location>
        <position position="85"/>
    </location>
</feature>
<dbReference type="NCBIfam" id="TIGR00675">
    <property type="entry name" value="dcm"/>
    <property type="match status" value="1"/>
</dbReference>
<evidence type="ECO:0000256" key="6">
    <source>
        <dbReference type="RuleBase" id="RU000416"/>
    </source>
</evidence>
<evidence type="ECO:0000256" key="4">
    <source>
        <dbReference type="ARBA" id="ARBA00022747"/>
    </source>
</evidence>
<dbReference type="InterPro" id="IPR001525">
    <property type="entry name" value="C5_MeTfrase"/>
</dbReference>
<dbReference type="PROSITE" id="PS00094">
    <property type="entry name" value="C5_MTASE_1"/>
    <property type="match status" value="1"/>
</dbReference>
<dbReference type="EC" id="2.1.1.37" evidence="7"/>
<dbReference type="Pfam" id="PF00145">
    <property type="entry name" value="DNA_methylase"/>
    <property type="match status" value="1"/>
</dbReference>
<evidence type="ECO:0000256" key="7">
    <source>
        <dbReference type="RuleBase" id="RU000417"/>
    </source>
</evidence>
<dbReference type="Gene3D" id="3.40.50.150">
    <property type="entry name" value="Vaccinia Virus protein VP39"/>
    <property type="match status" value="1"/>
</dbReference>
<dbReference type="EMBL" id="CP063367">
    <property type="protein sequence ID" value="QUM68567.1"/>
    <property type="molecule type" value="Genomic_DNA"/>
</dbReference>
<dbReference type="PROSITE" id="PS51679">
    <property type="entry name" value="SAM_MT_C5"/>
    <property type="match status" value="1"/>
</dbReference>
<evidence type="ECO:0000256" key="1">
    <source>
        <dbReference type="ARBA" id="ARBA00022603"/>
    </source>
</evidence>
<evidence type="ECO:0000256" key="3">
    <source>
        <dbReference type="ARBA" id="ARBA00022691"/>
    </source>
</evidence>
<dbReference type="Gene3D" id="1.10.10.2090">
    <property type="match status" value="1"/>
</dbReference>
<keyword evidence="4" id="KW-0680">Restriction system</keyword>
<dbReference type="Gene3D" id="3.90.120.10">
    <property type="entry name" value="DNA Methylase, subunit A, domain 2"/>
    <property type="match status" value="1"/>
</dbReference>
<gene>
    <name evidence="9" type="primary">dcm</name>
    <name evidence="9" type="ORF">IPU22_08230</name>
</gene>
<dbReference type="PANTHER" id="PTHR37291:SF1">
    <property type="entry name" value="TYPE IV METHYL-DIRECTED RESTRICTION ENZYME ECOKMCRB SUBUNIT"/>
    <property type="match status" value="1"/>
</dbReference>
<dbReference type="PANTHER" id="PTHR37291">
    <property type="entry name" value="5-METHYLCYTOSINE-SPECIFIC RESTRICTION ENZYME B"/>
    <property type="match status" value="1"/>
</dbReference>
<reference evidence="9" key="1">
    <citation type="journal article" date="2021" name="Front. Microbiol.">
        <title>Presence and Characterization of a Novel cfr-Carrying Tn558 Transposon Derivative in Staphylococcus delphini Isolated From Retail Food.</title>
        <authorList>
            <person name="Zhang F."/>
            <person name="Wu S."/>
            <person name="Huang J."/>
            <person name="Yang R."/>
            <person name="Zhang J."/>
            <person name="Lei T."/>
            <person name="Dai J."/>
            <person name="Ding Y."/>
            <person name="Xue L."/>
            <person name="Wang J."/>
            <person name="Chen M."/>
            <person name="Wu Q."/>
        </authorList>
    </citation>
    <scope>NUCLEOTIDE SEQUENCE</scope>
    <source>
        <strain evidence="9">2794-1</strain>
    </source>
</reference>
<sequence length="825" mass="95968">MNGNYSVIDLFCGAGGLSRGFFDEGFEIVLGIDNNEMALNTFAKNHGDTLAINLDLYKKENLKKISEEFSRHSKKLDVLIGGPPCQGFSLAGKREEDDERNILYKAMVKLAEIMKPRVIVLENVPGMLTLYNGEAKQRIFEDFENLGYKMSVQILYAPEFGIPQIRKRAFFVGLLNEKDAFIFPKPEYNENEYVTTEEAISDLPALVDIYGEELQQYEVEPQSEYQKEMRANSKVINNHIGTLHSEKTKKMIALVPEGKNHKSLPKEYQGIYKYNEALTRYHSKKPSLTINTGHRSHFHYKYNRIPTVRESARLQSFPDDFIFYGNKTFQYPNARNLNNFKEVINDGIQIAPLREIVKILFLGTQMLGSDFYLTKEEIVNYIFYNDNKAKKSNPNRGDILKEILEFRKTGVLESSIAPEKDRNWNQEDRQINELLSILVWSDFVRKDGGKYSLCINLDDSTSYKSDLLDIVIYDEYWEYPEKTPKLDELRASYYEYVDSQIPKKKVESIQLEKNIKINKLEKTIQNLYFGAPGTGKSYAVTELIKKCYPDVEEKENPFIFKTTVYQDYSYYNFVGSIMPSSKNEEITYEFKPGIFTQALAKALLYKDNDIFLVLEEMSRGNVASIFGDIFQLLDRDSSGESEYVINNNLISTFLKRKGIENDKVFLPSNLHILGTVNTSDQNVNVIDTAFKRRFGFIYVDVKPVFNADGFPLNSYEFSLGDDFIFEWNKLYMSLNKFITEILELPEDKQIGQFFIKFENNVDKYCYEEIQNKLLHYLWDDVQSASFISSERIFKSKYKTFSSLYEGFKNRENVFSEKFLEIYKHF</sequence>
<evidence type="ECO:0000256" key="5">
    <source>
        <dbReference type="PROSITE-ProRule" id="PRU01016"/>
    </source>
</evidence>
<proteinExistence type="inferred from homology"/>
<dbReference type="Gene3D" id="3.40.50.300">
    <property type="entry name" value="P-loop containing nucleotide triphosphate hydrolases"/>
    <property type="match status" value="1"/>
</dbReference>
<evidence type="ECO:0000313" key="9">
    <source>
        <dbReference type="EMBL" id="QUM68567.1"/>
    </source>
</evidence>
<dbReference type="GO" id="GO:0003886">
    <property type="term" value="F:DNA (cytosine-5-)-methyltransferase activity"/>
    <property type="evidence" value="ECO:0007669"/>
    <property type="project" value="UniProtKB-EC"/>
</dbReference>
<keyword evidence="2 5" id="KW-0808">Transferase</keyword>
<dbReference type="InterPro" id="IPR018117">
    <property type="entry name" value="C5_DNA_meth_AS"/>
</dbReference>
<accession>A0AAQ0IFM8</accession>
<dbReference type="InterPro" id="IPR027417">
    <property type="entry name" value="P-loop_NTPase"/>
</dbReference>
<dbReference type="InterPro" id="IPR052934">
    <property type="entry name" value="Methyl-DNA_Rec/Restrict_Enz"/>
</dbReference>
<feature type="domain" description="ATPase dynein-related AAA" evidence="8">
    <location>
        <begin position="530"/>
        <end position="694"/>
    </location>
</feature>
<dbReference type="AlphaFoldDB" id="A0AAQ0IFM8"/>
<comment type="catalytic activity">
    <reaction evidence="7">
        <text>a 2'-deoxycytidine in DNA + S-adenosyl-L-methionine = a 5-methyl-2'-deoxycytidine in DNA + S-adenosyl-L-homocysteine + H(+)</text>
        <dbReference type="Rhea" id="RHEA:13681"/>
        <dbReference type="Rhea" id="RHEA-COMP:11369"/>
        <dbReference type="Rhea" id="RHEA-COMP:11370"/>
        <dbReference type="ChEBI" id="CHEBI:15378"/>
        <dbReference type="ChEBI" id="CHEBI:57856"/>
        <dbReference type="ChEBI" id="CHEBI:59789"/>
        <dbReference type="ChEBI" id="CHEBI:85452"/>
        <dbReference type="ChEBI" id="CHEBI:85454"/>
        <dbReference type="EC" id="2.1.1.37"/>
    </reaction>
</comment>
<keyword evidence="3 5" id="KW-0949">S-adenosyl-L-methionine</keyword>
<keyword evidence="1 5" id="KW-0489">Methyltransferase</keyword>
<dbReference type="GO" id="GO:0032259">
    <property type="term" value="P:methylation"/>
    <property type="evidence" value="ECO:0007669"/>
    <property type="project" value="UniProtKB-KW"/>
</dbReference>
<dbReference type="SUPFAM" id="SSF52540">
    <property type="entry name" value="P-loop containing nucleoside triphosphate hydrolases"/>
    <property type="match status" value="1"/>
</dbReference>
<dbReference type="PRINTS" id="PR00105">
    <property type="entry name" value="C5METTRFRASE"/>
</dbReference>
<name>A0AAQ0IFM8_9STAP</name>
<dbReference type="GO" id="GO:0005524">
    <property type="term" value="F:ATP binding"/>
    <property type="evidence" value="ECO:0007669"/>
    <property type="project" value="InterPro"/>
</dbReference>
<dbReference type="InterPro" id="IPR011704">
    <property type="entry name" value="ATPase_dyneun-rel_AAA"/>
</dbReference>
<evidence type="ECO:0000256" key="2">
    <source>
        <dbReference type="ARBA" id="ARBA00022679"/>
    </source>
</evidence>
<dbReference type="Pfam" id="PF07728">
    <property type="entry name" value="AAA_5"/>
    <property type="match status" value="1"/>
</dbReference>
<organism evidence="9 10">
    <name type="scientific">Staphylococcus delphini</name>
    <dbReference type="NCBI Taxonomy" id="53344"/>
    <lineage>
        <taxon>Bacteria</taxon>
        <taxon>Bacillati</taxon>
        <taxon>Bacillota</taxon>
        <taxon>Bacilli</taxon>
        <taxon>Bacillales</taxon>
        <taxon>Staphylococcaceae</taxon>
        <taxon>Staphylococcus</taxon>
        <taxon>Staphylococcus intermedius group</taxon>
    </lineage>
</organism>